<evidence type="ECO:0000313" key="2">
    <source>
        <dbReference type="Proteomes" id="UP000176923"/>
    </source>
</evidence>
<organism evidence="1 2">
    <name type="scientific">Candidatus Gottesmanbacteria bacterium RIFCSPHIGHO2_02_FULL_39_11</name>
    <dbReference type="NCBI Taxonomy" id="1798382"/>
    <lineage>
        <taxon>Bacteria</taxon>
        <taxon>Candidatus Gottesmaniibacteriota</taxon>
    </lineage>
</organism>
<dbReference type="EMBL" id="MFJL01000029">
    <property type="protein sequence ID" value="OGG14052.1"/>
    <property type="molecule type" value="Genomic_DNA"/>
</dbReference>
<evidence type="ECO:0000313" key="1">
    <source>
        <dbReference type="EMBL" id="OGG14052.1"/>
    </source>
</evidence>
<dbReference type="AlphaFoldDB" id="A0A1F5ZPL7"/>
<dbReference type="Proteomes" id="UP000176923">
    <property type="component" value="Unassembled WGS sequence"/>
</dbReference>
<proteinExistence type="predicted"/>
<name>A0A1F5ZPL7_9BACT</name>
<gene>
    <name evidence="1" type="ORF">A3D77_00910</name>
</gene>
<protein>
    <submittedName>
        <fullName evidence="1">Uncharacterized protein</fullName>
    </submittedName>
</protein>
<sequence length="66" mass="7735">MAVQFYDVKNRKKVEVPESDIKKTKYERKTSKGTQVRYALRAKFNGMSLTKFVGKDTWDSMDVPEE</sequence>
<accession>A0A1F5ZPL7</accession>
<comment type="caution">
    <text evidence="1">The sequence shown here is derived from an EMBL/GenBank/DDBJ whole genome shotgun (WGS) entry which is preliminary data.</text>
</comment>
<reference evidence="1 2" key="1">
    <citation type="journal article" date="2016" name="Nat. Commun.">
        <title>Thousands of microbial genomes shed light on interconnected biogeochemical processes in an aquifer system.</title>
        <authorList>
            <person name="Anantharaman K."/>
            <person name="Brown C.T."/>
            <person name="Hug L.A."/>
            <person name="Sharon I."/>
            <person name="Castelle C.J."/>
            <person name="Probst A.J."/>
            <person name="Thomas B.C."/>
            <person name="Singh A."/>
            <person name="Wilkins M.J."/>
            <person name="Karaoz U."/>
            <person name="Brodie E.L."/>
            <person name="Williams K.H."/>
            <person name="Hubbard S.S."/>
            <person name="Banfield J.F."/>
        </authorList>
    </citation>
    <scope>NUCLEOTIDE SEQUENCE [LARGE SCALE GENOMIC DNA]</scope>
</reference>